<dbReference type="RefSeq" id="WP_073070878.1">
    <property type="nucleotide sequence ID" value="NZ_FQXN01000001.1"/>
</dbReference>
<dbReference type="FunFam" id="3.90.170.10:FF:000001">
    <property type="entry name" value="Adenylosuccinate synthetase"/>
    <property type="match status" value="1"/>
</dbReference>
<keyword evidence="5 8" id="KW-0658">Purine biosynthesis</keyword>
<dbReference type="Gene3D" id="3.40.440.10">
    <property type="entry name" value="Adenylosuccinate Synthetase, subunit A, domain 1"/>
    <property type="match status" value="1"/>
</dbReference>
<sequence>MKIVIVGLQWGDEGKGKVVAYFSQFFDNVVRFSGGSNAGHTIEYNEGIKIVNHLLPSFYNGKQLNLIISNGVLVDLETLVEEIEELKNKIDYLPEIKISNLAHVVLPFHKVLDEKIDEETHIGTTKRGIGPAYADKINRIGIRLKDFENKDNLMKKLRNISEFYYKMYGINLTLNYKYIIELYEKIKRYIVSQMEIIEEIKESNVLFEGTQGVLLDLDMGTYPYVTGTNCNTTGVQSGVGYPVKIDKYLGVFKAYLTRVGNGPFPTEIYGEEAAMLREKGKEFGATTGRPRRVGWLDLILLKYAIKVSGVEELVLTKGDILSKITKIPVCIGYKIGSKVKENITSIDEIKEVTPVYTYLDGWETLNDLNFKRFLEFIENFVDVKIKYVSYGPKVDQIKQIRQN</sequence>
<feature type="binding site" evidence="8">
    <location>
        <begin position="389"/>
        <end position="391"/>
    </location>
    <ligand>
        <name>GTP</name>
        <dbReference type="ChEBI" id="CHEBI:37565"/>
    </ligand>
</feature>
<evidence type="ECO:0000256" key="4">
    <source>
        <dbReference type="ARBA" id="ARBA00022741"/>
    </source>
</evidence>
<name>A0A1M5QPE1_9BACT</name>
<keyword evidence="2 8" id="KW-0436">Ligase</keyword>
<evidence type="ECO:0000256" key="5">
    <source>
        <dbReference type="ARBA" id="ARBA00022755"/>
    </source>
</evidence>
<dbReference type="SUPFAM" id="SSF52540">
    <property type="entry name" value="P-loop containing nucleoside triphosphate hydrolases"/>
    <property type="match status" value="1"/>
</dbReference>
<dbReference type="NCBIfam" id="NF010355">
    <property type="entry name" value="PRK13783.1"/>
    <property type="match status" value="1"/>
</dbReference>
<dbReference type="NCBIfam" id="NF002223">
    <property type="entry name" value="PRK01117.1"/>
    <property type="match status" value="1"/>
</dbReference>
<dbReference type="InterPro" id="IPR042111">
    <property type="entry name" value="Adenylosuccinate_synth_dom3"/>
</dbReference>
<comment type="function">
    <text evidence="8">Plays an important role in the de novo pathway of purine nucleotide biosynthesis. Catalyzes the first committed step in the biosynthesis of AMP from IMP.</text>
</comment>
<dbReference type="InterPro" id="IPR042109">
    <property type="entry name" value="Adenylosuccinate_synth_dom1"/>
</dbReference>
<keyword evidence="7 8" id="KW-0342">GTP-binding</keyword>
<dbReference type="Gene3D" id="3.90.170.10">
    <property type="entry name" value="Adenylosuccinate Synthetase, subunit A, domain 3"/>
    <property type="match status" value="1"/>
</dbReference>
<dbReference type="InterPro" id="IPR042110">
    <property type="entry name" value="Adenylosuccinate_synth_dom2"/>
</dbReference>
<dbReference type="PANTHER" id="PTHR11846:SF0">
    <property type="entry name" value="ADENYLOSUCCINATE SYNTHETASE"/>
    <property type="match status" value="1"/>
</dbReference>
<evidence type="ECO:0000256" key="1">
    <source>
        <dbReference type="ARBA" id="ARBA00011738"/>
    </source>
</evidence>
<feature type="binding site" evidence="8">
    <location>
        <position position="139"/>
    </location>
    <ligand>
        <name>IMP</name>
        <dbReference type="ChEBI" id="CHEBI:58053"/>
        <note>ligand shared between dimeric partners</note>
    </ligand>
</feature>
<feature type="binding site" evidence="8">
    <location>
        <begin position="285"/>
        <end position="291"/>
    </location>
    <ligand>
        <name>substrate</name>
    </ligand>
</feature>
<dbReference type="Gene3D" id="1.10.300.10">
    <property type="entry name" value="Adenylosuccinate Synthetase, subunit A, domain 2"/>
    <property type="match status" value="1"/>
</dbReference>
<comment type="subunit">
    <text evidence="1 8">Homodimer.</text>
</comment>
<feature type="binding site" evidence="8">
    <location>
        <begin position="11"/>
        <end position="17"/>
    </location>
    <ligand>
        <name>GTP</name>
        <dbReference type="ChEBI" id="CHEBI:37565"/>
    </ligand>
</feature>
<feature type="binding site" evidence="8">
    <location>
        <begin position="39"/>
        <end position="41"/>
    </location>
    <ligand>
        <name>GTP</name>
        <dbReference type="ChEBI" id="CHEBI:37565"/>
    </ligand>
</feature>
<dbReference type="InterPro" id="IPR001114">
    <property type="entry name" value="Adenylosuccinate_synthetase"/>
</dbReference>
<keyword evidence="8" id="KW-0963">Cytoplasm</keyword>
<feature type="binding site" evidence="8">
    <location>
        <position position="12"/>
    </location>
    <ligand>
        <name>Mg(2+)</name>
        <dbReference type="ChEBI" id="CHEBI:18420"/>
    </ligand>
</feature>
<dbReference type="EC" id="6.3.4.4" evidence="8 10"/>
<feature type="active site" description="Proton donor" evidence="8">
    <location>
        <position position="40"/>
    </location>
</feature>
<feature type="binding site" description="in other chain" evidence="8">
    <location>
        <position position="226"/>
    </location>
    <ligand>
        <name>IMP</name>
        <dbReference type="ChEBI" id="CHEBI:58053"/>
        <note>ligand shared between dimeric partners</note>
    </ligand>
</feature>
<dbReference type="CDD" id="cd03108">
    <property type="entry name" value="AdSS"/>
    <property type="match status" value="1"/>
</dbReference>
<comment type="subcellular location">
    <subcellularLocation>
        <location evidence="8">Cytoplasm</location>
    </subcellularLocation>
</comment>
<comment type="pathway">
    <text evidence="8 10">Purine metabolism; AMP biosynthesis via de novo pathway; AMP from IMP: step 1/2.</text>
</comment>
<evidence type="ECO:0000256" key="2">
    <source>
        <dbReference type="ARBA" id="ARBA00022598"/>
    </source>
</evidence>
<evidence type="ECO:0000256" key="10">
    <source>
        <dbReference type="RuleBase" id="RU000520"/>
    </source>
</evidence>
<dbReference type="Pfam" id="PF00709">
    <property type="entry name" value="Adenylsucc_synt"/>
    <property type="match status" value="1"/>
</dbReference>
<organism evidence="11 12">
    <name type="scientific">Thermosipho atlanticus DSM 15807</name>
    <dbReference type="NCBI Taxonomy" id="1123380"/>
    <lineage>
        <taxon>Bacteria</taxon>
        <taxon>Thermotogati</taxon>
        <taxon>Thermotogota</taxon>
        <taxon>Thermotogae</taxon>
        <taxon>Thermotogales</taxon>
        <taxon>Fervidobacteriaceae</taxon>
        <taxon>Thermosipho</taxon>
    </lineage>
</organism>
<dbReference type="GO" id="GO:0046040">
    <property type="term" value="P:IMP metabolic process"/>
    <property type="evidence" value="ECO:0007669"/>
    <property type="project" value="TreeGrafter"/>
</dbReference>
<feature type="binding site" evidence="8">
    <location>
        <position position="291"/>
    </location>
    <ligand>
        <name>GTP</name>
        <dbReference type="ChEBI" id="CHEBI:37565"/>
    </ligand>
</feature>
<dbReference type="GO" id="GO:0000287">
    <property type="term" value="F:magnesium ion binding"/>
    <property type="evidence" value="ECO:0007669"/>
    <property type="project" value="UniProtKB-UniRule"/>
</dbReference>
<dbReference type="Proteomes" id="UP000242592">
    <property type="component" value="Unassembled WGS sequence"/>
</dbReference>
<dbReference type="PANTHER" id="PTHR11846">
    <property type="entry name" value="ADENYLOSUCCINATE SYNTHETASE"/>
    <property type="match status" value="1"/>
</dbReference>
<dbReference type="InterPro" id="IPR027417">
    <property type="entry name" value="P-loop_NTPase"/>
</dbReference>
<protein>
    <recommendedName>
        <fullName evidence="8 10">Adenylosuccinate synthetase</fullName>
        <shortName evidence="8">AMPSase</shortName>
        <shortName evidence="8">AdSS</shortName>
        <ecNumber evidence="8 10">6.3.4.4</ecNumber>
    </recommendedName>
    <alternativeName>
        <fullName evidence="8">IMP--aspartate ligase</fullName>
    </alternativeName>
</protein>
<feature type="active site" description="Proton acceptor" evidence="8">
    <location>
        <position position="12"/>
    </location>
</feature>
<evidence type="ECO:0000256" key="6">
    <source>
        <dbReference type="ARBA" id="ARBA00022842"/>
    </source>
</evidence>
<feature type="binding site" description="in other chain" evidence="8">
    <location>
        <begin position="12"/>
        <end position="15"/>
    </location>
    <ligand>
        <name>IMP</name>
        <dbReference type="ChEBI" id="CHEBI:58053"/>
        <note>ligand shared between dimeric partners</note>
    </ligand>
</feature>
<dbReference type="GO" id="GO:0004019">
    <property type="term" value="F:adenylosuccinate synthase activity"/>
    <property type="evidence" value="ECO:0007669"/>
    <property type="project" value="UniProtKB-UniRule"/>
</dbReference>
<dbReference type="PROSITE" id="PS00513">
    <property type="entry name" value="ADENYLOSUCCIN_SYN_2"/>
    <property type="match status" value="1"/>
</dbReference>
<evidence type="ECO:0000313" key="11">
    <source>
        <dbReference type="EMBL" id="SHH15987.1"/>
    </source>
</evidence>
<dbReference type="SMART" id="SM00788">
    <property type="entry name" value="Adenylsucc_synt"/>
    <property type="match status" value="1"/>
</dbReference>
<dbReference type="GO" id="GO:0044208">
    <property type="term" value="P:'de novo' AMP biosynthetic process"/>
    <property type="evidence" value="ECO:0007669"/>
    <property type="project" value="UniProtKB-UniRule"/>
</dbReference>
<feature type="binding site" description="in other chain" evidence="8">
    <location>
        <begin position="37"/>
        <end position="40"/>
    </location>
    <ligand>
        <name>IMP</name>
        <dbReference type="ChEBI" id="CHEBI:58053"/>
        <note>ligand shared between dimeric partners</note>
    </ligand>
</feature>
<feature type="binding site" evidence="8">
    <location>
        <begin position="317"/>
        <end position="319"/>
    </location>
    <ligand>
        <name>GTP</name>
        <dbReference type="ChEBI" id="CHEBI:37565"/>
    </ligand>
</feature>
<keyword evidence="3 8" id="KW-0479">Metal-binding</keyword>
<dbReference type="UniPathway" id="UPA00075">
    <property type="reaction ID" value="UER00335"/>
</dbReference>
<evidence type="ECO:0000313" key="12">
    <source>
        <dbReference type="Proteomes" id="UP000242592"/>
    </source>
</evidence>
<dbReference type="PROSITE" id="PS01266">
    <property type="entry name" value="ADENYLOSUCCIN_SYN_1"/>
    <property type="match status" value="1"/>
</dbReference>
<keyword evidence="12" id="KW-1185">Reference proteome</keyword>
<comment type="similarity">
    <text evidence="8 10">Belongs to the adenylosuccinate synthetase family.</text>
</comment>
<dbReference type="AlphaFoldDB" id="A0A1M5QPE1"/>
<feature type="binding site" description="in other chain" evidence="8">
    <location>
        <position position="211"/>
    </location>
    <ligand>
        <name>IMP</name>
        <dbReference type="ChEBI" id="CHEBI:58053"/>
        <note>ligand shared between dimeric partners</note>
    </ligand>
</feature>
<evidence type="ECO:0000256" key="8">
    <source>
        <dbReference type="HAMAP-Rule" id="MF_00011"/>
    </source>
</evidence>
<evidence type="ECO:0000256" key="3">
    <source>
        <dbReference type="ARBA" id="ARBA00022723"/>
    </source>
</evidence>
<dbReference type="EMBL" id="FQXN01000001">
    <property type="protein sequence ID" value="SHH15987.1"/>
    <property type="molecule type" value="Genomic_DNA"/>
</dbReference>
<gene>
    <name evidence="8" type="primary">purA</name>
    <name evidence="11" type="ORF">SAMN02745199_0068</name>
</gene>
<keyword evidence="6 8" id="KW-0460">Magnesium</keyword>
<dbReference type="InterPro" id="IPR033128">
    <property type="entry name" value="Adenylosuccin_syn_Lys_AS"/>
</dbReference>
<feature type="active site" evidence="9">
    <location>
        <position position="136"/>
    </location>
</feature>
<dbReference type="HAMAP" id="MF_00011">
    <property type="entry name" value="Adenylosucc_synth"/>
    <property type="match status" value="1"/>
</dbReference>
<comment type="catalytic activity">
    <reaction evidence="8 10">
        <text>IMP + L-aspartate + GTP = N(6)-(1,2-dicarboxyethyl)-AMP + GDP + phosphate + 2 H(+)</text>
        <dbReference type="Rhea" id="RHEA:15753"/>
        <dbReference type="ChEBI" id="CHEBI:15378"/>
        <dbReference type="ChEBI" id="CHEBI:29991"/>
        <dbReference type="ChEBI" id="CHEBI:37565"/>
        <dbReference type="ChEBI" id="CHEBI:43474"/>
        <dbReference type="ChEBI" id="CHEBI:57567"/>
        <dbReference type="ChEBI" id="CHEBI:58053"/>
        <dbReference type="ChEBI" id="CHEBI:58189"/>
        <dbReference type="EC" id="6.3.4.4"/>
    </reaction>
</comment>
<comment type="cofactor">
    <cofactor evidence="8">
        <name>Mg(2+)</name>
        <dbReference type="ChEBI" id="CHEBI:18420"/>
    </cofactor>
    <text evidence="8">Binds 1 Mg(2+) ion per subunit.</text>
</comment>
<feature type="binding site" description="in other chain" evidence="8">
    <location>
        <position position="125"/>
    </location>
    <ligand>
        <name>IMP</name>
        <dbReference type="ChEBI" id="CHEBI:58053"/>
        <note>ligand shared between dimeric partners</note>
    </ligand>
</feature>
<reference evidence="12" key="1">
    <citation type="submission" date="2016-11" db="EMBL/GenBank/DDBJ databases">
        <authorList>
            <person name="Varghese N."/>
            <person name="Submissions S."/>
        </authorList>
    </citation>
    <scope>NUCLEOTIDE SEQUENCE [LARGE SCALE GENOMIC DNA]</scope>
    <source>
        <strain evidence="12">DSM 15807</strain>
    </source>
</reference>
<feature type="binding site" description="in other chain" evidence="8">
    <location>
        <position position="289"/>
    </location>
    <ligand>
        <name>IMP</name>
        <dbReference type="ChEBI" id="CHEBI:58053"/>
        <note>ligand shared between dimeric partners</note>
    </ligand>
</feature>
<keyword evidence="4 8" id="KW-0547">Nucleotide-binding</keyword>
<dbReference type="NCBIfam" id="TIGR00184">
    <property type="entry name" value="purA"/>
    <property type="match status" value="1"/>
</dbReference>
<evidence type="ECO:0000256" key="7">
    <source>
        <dbReference type="ARBA" id="ARBA00023134"/>
    </source>
</evidence>
<feature type="binding site" evidence="8">
    <location>
        <position position="39"/>
    </location>
    <ligand>
        <name>Mg(2+)</name>
        <dbReference type="ChEBI" id="CHEBI:18420"/>
    </ligand>
</feature>
<evidence type="ECO:0000256" key="9">
    <source>
        <dbReference type="PROSITE-ProRule" id="PRU10134"/>
    </source>
</evidence>
<dbReference type="GO" id="GO:0005525">
    <property type="term" value="F:GTP binding"/>
    <property type="evidence" value="ECO:0007669"/>
    <property type="project" value="UniProtKB-UniRule"/>
</dbReference>
<dbReference type="InterPro" id="IPR018220">
    <property type="entry name" value="Adenylosuccin_syn_GTP-bd"/>
</dbReference>
<dbReference type="STRING" id="1123380.SAMN02745199_0068"/>
<dbReference type="GO" id="GO:0005737">
    <property type="term" value="C:cytoplasm"/>
    <property type="evidence" value="ECO:0007669"/>
    <property type="project" value="UniProtKB-SubCell"/>
</dbReference>
<dbReference type="OrthoDB" id="9807553at2"/>
<accession>A0A1M5QPE1</accession>
<proteinExistence type="inferred from homology"/>